<reference evidence="1 2" key="1">
    <citation type="submission" date="2019-03" db="EMBL/GenBank/DDBJ databases">
        <title>The genome sequence of a newly discovered highly antifungal drug resistant Aspergillus species, Aspergillus tanneri NIH 1004.</title>
        <authorList>
            <person name="Mounaud S."/>
            <person name="Singh I."/>
            <person name="Joardar V."/>
            <person name="Pakala S."/>
            <person name="Pakala S."/>
            <person name="Venepally P."/>
            <person name="Hoover J."/>
            <person name="Nierman W."/>
            <person name="Chung J."/>
            <person name="Losada L."/>
        </authorList>
    </citation>
    <scope>NUCLEOTIDE SEQUENCE [LARGE SCALE GENOMIC DNA]</scope>
    <source>
        <strain evidence="1 2">NIH1004</strain>
    </source>
</reference>
<comment type="caution">
    <text evidence="1">The sequence shown here is derived from an EMBL/GenBank/DDBJ whole genome shotgun (WGS) entry which is preliminary data.</text>
</comment>
<dbReference type="Proteomes" id="UP000308092">
    <property type="component" value="Unassembled WGS sequence"/>
</dbReference>
<sequence length="123" mass="13682">MVRTCTSSSTASDKPADAVLLHIGDISFAVAGILERLGTGSVVRQLLDCDAFAWMGGHGCDGCCVPVERKCRNKGKNVLWEKEIMITASKHFSTKPNVDNRQRASENNLWPRYQNQERSVMRI</sequence>
<gene>
    <name evidence="1" type="ORF">EYZ11_006505</name>
</gene>
<organism evidence="1 2">
    <name type="scientific">Aspergillus tanneri</name>
    <dbReference type="NCBI Taxonomy" id="1220188"/>
    <lineage>
        <taxon>Eukaryota</taxon>
        <taxon>Fungi</taxon>
        <taxon>Dikarya</taxon>
        <taxon>Ascomycota</taxon>
        <taxon>Pezizomycotina</taxon>
        <taxon>Eurotiomycetes</taxon>
        <taxon>Eurotiomycetidae</taxon>
        <taxon>Eurotiales</taxon>
        <taxon>Aspergillaceae</taxon>
        <taxon>Aspergillus</taxon>
        <taxon>Aspergillus subgen. Circumdati</taxon>
    </lineage>
</organism>
<dbReference type="EMBL" id="SOSA01000231">
    <property type="protein sequence ID" value="THC93996.1"/>
    <property type="molecule type" value="Genomic_DNA"/>
</dbReference>
<proteinExistence type="predicted"/>
<dbReference type="AlphaFoldDB" id="A0A4S3JF84"/>
<keyword evidence="2" id="KW-1185">Reference proteome</keyword>
<dbReference type="VEuPathDB" id="FungiDB:EYZ11_006505"/>
<evidence type="ECO:0000313" key="1">
    <source>
        <dbReference type="EMBL" id="THC93996.1"/>
    </source>
</evidence>
<accession>A0A4S3JF84</accession>
<protein>
    <submittedName>
        <fullName evidence="1">Uncharacterized protein</fullName>
    </submittedName>
</protein>
<name>A0A4S3JF84_9EURO</name>
<evidence type="ECO:0000313" key="2">
    <source>
        <dbReference type="Proteomes" id="UP000308092"/>
    </source>
</evidence>